<evidence type="ECO:0000313" key="2">
    <source>
        <dbReference type="Proteomes" id="UP001549104"/>
    </source>
</evidence>
<sequence>MSVTQLKKIKIQLGIKDLEQDDLLQLILEDVEADLLTWTNRTELPTSLESICRQIAVIRYNKQGIEGQSSHSEGGISRSFEDLPQSLQSTINQKRLAKLARYAT</sequence>
<dbReference type="InterPro" id="IPR053746">
    <property type="entry name" value="Viral_HT_Connector_Assembly"/>
</dbReference>
<reference evidence="1 2" key="1">
    <citation type="submission" date="2024-06" db="EMBL/GenBank/DDBJ databases">
        <title>Sorghum-associated microbial communities from plants grown in Nebraska, USA.</title>
        <authorList>
            <person name="Schachtman D."/>
        </authorList>
    </citation>
    <scope>NUCLEOTIDE SEQUENCE [LARGE SCALE GENOMIC DNA]</scope>
    <source>
        <strain evidence="1 2">1288</strain>
    </source>
</reference>
<dbReference type="InterPro" id="IPR021146">
    <property type="entry name" value="Phage_gp6-like_head-tail"/>
</dbReference>
<dbReference type="Gene3D" id="1.10.246.150">
    <property type="match status" value="1"/>
</dbReference>
<proteinExistence type="predicted"/>
<dbReference type="Pfam" id="PF05135">
    <property type="entry name" value="Phage_connect_1"/>
    <property type="match status" value="1"/>
</dbReference>
<organism evidence="1 2">
    <name type="scientific">Sporosarcina psychrophila</name>
    <name type="common">Bacillus psychrophilus</name>
    <dbReference type="NCBI Taxonomy" id="1476"/>
    <lineage>
        <taxon>Bacteria</taxon>
        <taxon>Bacillati</taxon>
        <taxon>Bacillota</taxon>
        <taxon>Bacilli</taxon>
        <taxon>Bacillales</taxon>
        <taxon>Caryophanaceae</taxon>
        <taxon>Sporosarcina</taxon>
    </lineage>
</organism>
<name>A0ABV2KGA8_SPOPS</name>
<gene>
    <name evidence="1" type="ORF">ABIC55_004796</name>
</gene>
<keyword evidence="2" id="KW-1185">Reference proteome</keyword>
<evidence type="ECO:0008006" key="3">
    <source>
        <dbReference type="Google" id="ProtNLM"/>
    </source>
</evidence>
<comment type="caution">
    <text evidence="1">The sequence shown here is derived from an EMBL/GenBank/DDBJ whole genome shotgun (WGS) entry which is preliminary data.</text>
</comment>
<dbReference type="EMBL" id="JBEPME010000014">
    <property type="protein sequence ID" value="MET3659650.1"/>
    <property type="molecule type" value="Genomic_DNA"/>
</dbReference>
<evidence type="ECO:0000313" key="1">
    <source>
        <dbReference type="EMBL" id="MET3659650.1"/>
    </source>
</evidence>
<dbReference type="RefSeq" id="WP_354315037.1">
    <property type="nucleotide sequence ID" value="NZ_JBEPME010000014.1"/>
</dbReference>
<protein>
    <recommendedName>
        <fullName evidence="3">DNA-packaging protein</fullName>
    </recommendedName>
</protein>
<dbReference type="Proteomes" id="UP001549104">
    <property type="component" value="Unassembled WGS sequence"/>
</dbReference>
<accession>A0ABV2KGA8</accession>